<dbReference type="PATRIC" id="fig|292.27.peg.5848"/>
<reference evidence="3 4" key="1">
    <citation type="submission" date="2015-05" db="EMBL/GenBank/DDBJ databases">
        <title>Draft genome of Burkholderia cepacia LK29.</title>
        <authorList>
            <person name="Chan X.Y."/>
        </authorList>
    </citation>
    <scope>NUCLEOTIDE SEQUENCE [LARGE SCALE GENOMIC DNA]</scope>
    <source>
        <strain evidence="3 4">LK29</strain>
    </source>
</reference>
<protein>
    <recommendedName>
        <fullName evidence="2">T6SS Phospholipase effector Tle1-like catalytic domain-containing protein</fullName>
    </recommendedName>
</protein>
<organism evidence="3 4">
    <name type="scientific">Burkholderia cepacia</name>
    <name type="common">Pseudomonas cepacia</name>
    <dbReference type="NCBI Taxonomy" id="292"/>
    <lineage>
        <taxon>Bacteria</taxon>
        <taxon>Pseudomonadati</taxon>
        <taxon>Pseudomonadota</taxon>
        <taxon>Betaproteobacteria</taxon>
        <taxon>Burkholderiales</taxon>
        <taxon>Burkholderiaceae</taxon>
        <taxon>Burkholderia</taxon>
        <taxon>Burkholderia cepacia complex</taxon>
    </lineage>
</organism>
<gene>
    <name evidence="3" type="ORF">VL15_27270</name>
</gene>
<dbReference type="PANTHER" id="PTHR33840">
    <property type="match status" value="1"/>
</dbReference>
<evidence type="ECO:0000313" key="3">
    <source>
        <dbReference type="EMBL" id="KML49946.1"/>
    </source>
</evidence>
<dbReference type="PANTHER" id="PTHR33840:SF1">
    <property type="entry name" value="TLE1 PHOSPHOLIPASE DOMAIN-CONTAINING PROTEIN"/>
    <property type="match status" value="1"/>
</dbReference>
<feature type="domain" description="T6SS Phospholipase effector Tle1-like catalytic" evidence="2">
    <location>
        <begin position="248"/>
        <end position="418"/>
    </location>
</feature>
<dbReference type="RefSeq" id="WP_048249772.1">
    <property type="nucleotide sequence ID" value="NZ_LDWR01000048.1"/>
</dbReference>
<dbReference type="Pfam" id="PF09994">
    <property type="entry name" value="T6SS_Tle1-like_cat"/>
    <property type="match status" value="1"/>
</dbReference>
<evidence type="ECO:0000256" key="1">
    <source>
        <dbReference type="SAM" id="MobiDB-lite"/>
    </source>
</evidence>
<dbReference type="AlphaFoldDB" id="A0A0J5WD72"/>
<proteinExistence type="predicted"/>
<dbReference type="Proteomes" id="UP000036338">
    <property type="component" value="Unassembled WGS sequence"/>
</dbReference>
<dbReference type="InterPro" id="IPR018712">
    <property type="entry name" value="Tle1-like_cat"/>
</dbReference>
<accession>A0A0J5WD72</accession>
<evidence type="ECO:0000259" key="2">
    <source>
        <dbReference type="Pfam" id="PF09994"/>
    </source>
</evidence>
<evidence type="ECO:0000313" key="4">
    <source>
        <dbReference type="Proteomes" id="UP000036338"/>
    </source>
</evidence>
<name>A0A0J5WD72_BURCE</name>
<sequence length="670" mass="72984">MPNEAAAAQGATQSQSESGAAASRAARAASVSAQLPAEPPSPCFRCNQEIYQSFFFDGFAQGMADTDRLSNIARLFNAHTDSSDEFGIYKMYYEGMGRDLSVQTVGTAKKIVTDSSAALLKEADGKLIKDPGKKIATDIGKRFLDTPADKGLLTRGKSSILDGLEHAGETARGQIKESLTAKKVTADLLPAAVTIVADSVPAVRDSEFSAGYMGTGFDARVNKAVDDFKNNVAHAKAADPREIKRIRVSLFGYDRGGVIARKFANELIGKTCKQKDGKITYDGIEVQFDFMGLFDCVSTSYADSIFTKVVAPALGIVPGEGKVASLSIKALSLFVALSKQTLGQFDIQKEFKSIVHHVAATELRFYKNLDSPRKSSDHANLQEIVYPGSQSDVGGGFVEGEDQKSAELARISARNMLDRAWSAGVPMLPLAKLRAISPMAAREFDYRKTVNVNGKDLNVNDLFGAYNAMLPKSNGPLENHFLEHQKLFVSWARFVHDRTAHSSTGSNLFINTVDSDVYKSIFTSGGGLPDYEGRDWYYKGQDPNSKVPQFTFGERRTVDDISDKTVRALATAWVHPPKLSPEVIAFFDNFVHNTITRLNNVSLGDGVFMTLREIEEKGWVARQTDVAKDYVKKVLGNVSKNLKDAQDEYVRQVTSGQIPHGASIGDLSGD</sequence>
<comment type="caution">
    <text evidence="3">The sequence shown here is derived from an EMBL/GenBank/DDBJ whole genome shotgun (WGS) entry which is preliminary data.</text>
</comment>
<feature type="region of interest" description="Disordered" evidence="1">
    <location>
        <begin position="1"/>
        <end position="25"/>
    </location>
</feature>
<dbReference type="EMBL" id="LDWR01000048">
    <property type="protein sequence ID" value="KML49946.1"/>
    <property type="molecule type" value="Genomic_DNA"/>
</dbReference>